<protein>
    <submittedName>
        <fullName evidence="1">Uncharacterized protein</fullName>
    </submittedName>
</protein>
<evidence type="ECO:0000313" key="1">
    <source>
        <dbReference type="EMBL" id="KAG2428396.1"/>
    </source>
</evidence>
<comment type="caution">
    <text evidence="1">The sequence shown here is derived from an EMBL/GenBank/DDBJ whole genome shotgun (WGS) entry which is preliminary data.</text>
</comment>
<accession>A0A835VX67</accession>
<gene>
    <name evidence="1" type="ORF">HYH02_014383</name>
</gene>
<name>A0A835VX67_9CHLO</name>
<keyword evidence="2" id="KW-1185">Reference proteome</keyword>
<sequence>MRQLGENLSQAGATFEEVAEYLSDVLENDPSCVGTTTHLVNIFKVNRGVAVKLALALRSLTSTAAPTPVVTEAAATSSSQKTPGAVRPDFVPAMFQVLYGRGFASDETAKLNCVFALR</sequence>
<proteinExistence type="predicted"/>
<dbReference type="Proteomes" id="UP000613740">
    <property type="component" value="Unassembled WGS sequence"/>
</dbReference>
<dbReference type="AlphaFoldDB" id="A0A835VX67"/>
<evidence type="ECO:0000313" key="2">
    <source>
        <dbReference type="Proteomes" id="UP000613740"/>
    </source>
</evidence>
<reference evidence="1" key="1">
    <citation type="journal article" date="2020" name="bioRxiv">
        <title>Comparative genomics of Chlamydomonas.</title>
        <authorList>
            <person name="Craig R.J."/>
            <person name="Hasan A.R."/>
            <person name="Ness R.W."/>
            <person name="Keightley P.D."/>
        </authorList>
    </citation>
    <scope>NUCLEOTIDE SEQUENCE</scope>
    <source>
        <strain evidence="1">CCAP 11/173</strain>
    </source>
</reference>
<organism evidence="1 2">
    <name type="scientific">Chlamydomonas schloesseri</name>
    <dbReference type="NCBI Taxonomy" id="2026947"/>
    <lineage>
        <taxon>Eukaryota</taxon>
        <taxon>Viridiplantae</taxon>
        <taxon>Chlorophyta</taxon>
        <taxon>core chlorophytes</taxon>
        <taxon>Chlorophyceae</taxon>
        <taxon>CS clade</taxon>
        <taxon>Chlamydomonadales</taxon>
        <taxon>Chlamydomonadaceae</taxon>
        <taxon>Chlamydomonas</taxon>
    </lineage>
</organism>
<dbReference type="EMBL" id="JAEHOD010000093">
    <property type="protein sequence ID" value="KAG2428396.1"/>
    <property type="molecule type" value="Genomic_DNA"/>
</dbReference>